<reference evidence="3 4" key="1">
    <citation type="journal article" date="2015" name="Genome Announc.">
        <title>Draft Genome Sequences of Marine Isolates of Thalassomonas viridans and Thalassomonas actiniarum.</title>
        <authorList>
            <person name="Olonade I."/>
            <person name="van Zyl L.J."/>
            <person name="Trindade M."/>
        </authorList>
    </citation>
    <scope>NUCLEOTIDE SEQUENCE [LARGE SCALE GENOMIC DNA]</scope>
    <source>
        <strain evidence="3 4">XOM25</strain>
    </source>
</reference>
<evidence type="ECO:0000313" key="4">
    <source>
        <dbReference type="Proteomes" id="UP000032352"/>
    </source>
</evidence>
<protein>
    <submittedName>
        <fullName evidence="3">Xanthine dehydrogenase family protein molybdopterin-binding subunit</fullName>
    </submittedName>
</protein>
<dbReference type="InterPro" id="IPR052516">
    <property type="entry name" value="N-heterocyclic_Hydroxylase"/>
</dbReference>
<sequence>MSVISSSRRNFLKYTAMAGAGLVIGLPLSSCAIAGSGKSGKGGSKGFQPDAFLQLTPDNQVHFYLPRSEMGQGTYTGLTDLIAEELDVEPQAIQVHHVGAHSDYENPEIGFQATGGSTSMRVSFYPLRQAGANVRAAILTAAARQLGLEAGTLSTGKGRVLAGGKAYPYGEFASLAATLPLPDDAPLKSPKNFTYLGKDRPRLDGIAKSTGTAEFGLDVDFPGLYRAVLRRCPVAGGTVKSVDDSTAKRMPGVKKVVILDNGVAVVAEGYWQAKQAAASLVIDWHIPEKLGSFSSDSGKQWFTGALDGDDFDNAFEQGDGIDGLESAAQVVSAEYWAPYLAHSTMEPMNCTVKIDSGHCHIWAGCQAPDVAVGLAARICDLSTDQVTLHSTFLGGGFGRRFSSDFVVEAVSIAKASGLAVQLVWSREDDTRHDFYRPASLVRFKVGLDNKGMIQSWTVKRAGPNIMPYTIDEVVDGKAPGFLPDGLVDWVSKRGYGIFDGLTVDHSSVEGLYEDYDARHKAVQHVTLDPGLPVGFWRSVGHSFSGFFKESMMDELAHGQKQDSLAYRLAHSKNNPRLRRALELVAEKSGWGRVSNSKRFQGIACHTSFKSTVAQVAEVSVANGQIHIHKITCVVDCGFAVNPDMVKAQMESGIIYGLTAALHGEITVKNGEVQQSNFHDYPMLRINETPEIEVHLVKSDADPTGVGEPGVPPVAAAVANAVFAATGTRLRSLPLRV</sequence>
<dbReference type="InterPro" id="IPR012368">
    <property type="entry name" value="OxRdtase_Mopterin-bd_su_IorB"/>
</dbReference>
<dbReference type="Pfam" id="PF02738">
    <property type="entry name" value="MoCoBD_1"/>
    <property type="match status" value="1"/>
</dbReference>
<dbReference type="EMBL" id="CP059733">
    <property type="protein sequence ID" value="WDE07011.1"/>
    <property type="molecule type" value="Genomic_DNA"/>
</dbReference>
<dbReference type="InterPro" id="IPR000674">
    <property type="entry name" value="Ald_Oxase/Xan_DH_a/b"/>
</dbReference>
<evidence type="ECO:0000259" key="2">
    <source>
        <dbReference type="SMART" id="SM01008"/>
    </source>
</evidence>
<dbReference type="SMART" id="SM01008">
    <property type="entry name" value="Ald_Xan_dh_C"/>
    <property type="match status" value="1"/>
</dbReference>
<dbReference type="KEGG" id="tvd:SG34_009035"/>
<dbReference type="Pfam" id="PF20256">
    <property type="entry name" value="MoCoBD_2"/>
    <property type="match status" value="2"/>
</dbReference>
<dbReference type="Gene3D" id="3.30.365.10">
    <property type="entry name" value="Aldehyde oxidase/xanthine dehydrogenase, molybdopterin binding domain"/>
    <property type="match status" value="4"/>
</dbReference>
<name>A0AAE9Z5A8_9GAMM</name>
<reference evidence="3 4" key="2">
    <citation type="journal article" date="2022" name="Mar. Drugs">
        <title>Bioassay-Guided Fractionation Leads to the Detection of Cholic Acid Generated by the Rare Thalassomonas sp.</title>
        <authorList>
            <person name="Pheiffer F."/>
            <person name="Schneider Y.K."/>
            <person name="Hansen E.H."/>
            <person name="Andersen J.H."/>
            <person name="Isaksson J."/>
            <person name="Busche T."/>
            <person name="R C."/>
            <person name="Kalinowski J."/>
            <person name="Zyl L.V."/>
            <person name="Trindade M."/>
        </authorList>
    </citation>
    <scope>NUCLEOTIDE SEQUENCE [LARGE SCALE GENOMIC DNA]</scope>
    <source>
        <strain evidence="3 4">XOM25</strain>
    </source>
</reference>
<evidence type="ECO:0000313" key="3">
    <source>
        <dbReference type="EMBL" id="WDE07011.1"/>
    </source>
</evidence>
<dbReference type="AlphaFoldDB" id="A0AAE9Z5A8"/>
<dbReference type="Gene3D" id="3.90.1170.50">
    <property type="entry name" value="Aldehyde oxidase/xanthine dehydrogenase, a/b hammerhead"/>
    <property type="match status" value="1"/>
</dbReference>
<dbReference type="Proteomes" id="UP000032352">
    <property type="component" value="Chromosome"/>
</dbReference>
<dbReference type="PROSITE" id="PS51318">
    <property type="entry name" value="TAT"/>
    <property type="match status" value="1"/>
</dbReference>
<dbReference type="InterPro" id="IPR037165">
    <property type="entry name" value="AldOxase/xan_DH_Mopterin-bd_sf"/>
</dbReference>
<dbReference type="SUPFAM" id="SSF56003">
    <property type="entry name" value="Molybdenum cofactor-binding domain"/>
    <property type="match status" value="2"/>
</dbReference>
<gene>
    <name evidence="3" type="ORF">SG34_009035</name>
</gene>
<accession>A0AAE9Z5A8</accession>
<dbReference type="InterPro" id="IPR006311">
    <property type="entry name" value="TAT_signal"/>
</dbReference>
<dbReference type="PIRSF" id="PIRSF036389">
    <property type="entry name" value="IOR_B"/>
    <property type="match status" value="1"/>
</dbReference>
<keyword evidence="4" id="KW-1185">Reference proteome</keyword>
<dbReference type="GO" id="GO:0016491">
    <property type="term" value="F:oxidoreductase activity"/>
    <property type="evidence" value="ECO:0007669"/>
    <property type="project" value="InterPro"/>
</dbReference>
<proteinExistence type="predicted"/>
<organism evidence="3 4">
    <name type="scientific">Thalassomonas viridans</name>
    <dbReference type="NCBI Taxonomy" id="137584"/>
    <lineage>
        <taxon>Bacteria</taxon>
        <taxon>Pseudomonadati</taxon>
        <taxon>Pseudomonadota</taxon>
        <taxon>Gammaproteobacteria</taxon>
        <taxon>Alteromonadales</taxon>
        <taxon>Colwelliaceae</taxon>
        <taxon>Thalassomonas</taxon>
    </lineage>
</organism>
<keyword evidence="1" id="KW-0732">Signal</keyword>
<dbReference type="NCBIfam" id="TIGR01409">
    <property type="entry name" value="TAT_signal_seq"/>
    <property type="match status" value="1"/>
</dbReference>
<dbReference type="InterPro" id="IPR046867">
    <property type="entry name" value="AldOxase/xan_DH_MoCoBD2"/>
</dbReference>
<evidence type="ECO:0000256" key="1">
    <source>
        <dbReference type="ARBA" id="ARBA00022729"/>
    </source>
</evidence>
<feature type="domain" description="Aldehyde oxidase/xanthine dehydrogenase a/b hammerhead" evidence="2">
    <location>
        <begin position="210"/>
        <end position="288"/>
    </location>
</feature>
<dbReference type="PANTHER" id="PTHR47495">
    <property type="entry name" value="ALDEHYDE DEHYDROGENASE"/>
    <property type="match status" value="1"/>
</dbReference>
<dbReference type="RefSeq" id="WP_053047526.1">
    <property type="nucleotide sequence ID" value="NZ_CP059733.1"/>
</dbReference>
<dbReference type="PANTHER" id="PTHR47495:SF2">
    <property type="entry name" value="ALDEHYDE DEHYDROGENASE"/>
    <property type="match status" value="1"/>
</dbReference>
<dbReference type="InterPro" id="IPR008274">
    <property type="entry name" value="AldOxase/xan_DH_MoCoBD1"/>
</dbReference>
<dbReference type="InterPro" id="IPR019546">
    <property type="entry name" value="TAT_signal_bac_arc"/>
</dbReference>